<dbReference type="Gene3D" id="1.20.1250.20">
    <property type="entry name" value="MFS general substrate transporter like domains"/>
    <property type="match status" value="2"/>
</dbReference>
<reference evidence="7 8" key="1">
    <citation type="submission" date="2021-05" db="EMBL/GenBank/DDBJ databases">
        <title>Shewanella sp. JM162201.</title>
        <authorList>
            <person name="Xu S."/>
            <person name="Li A."/>
        </authorList>
    </citation>
    <scope>NUCLEOTIDE SEQUENCE [LARGE SCALE GENOMIC DNA]</scope>
    <source>
        <strain evidence="7 8">JM162201</strain>
    </source>
</reference>
<dbReference type="InterPro" id="IPR036259">
    <property type="entry name" value="MFS_trans_sf"/>
</dbReference>
<dbReference type="SUPFAM" id="SSF103473">
    <property type="entry name" value="MFS general substrate transporter"/>
    <property type="match status" value="1"/>
</dbReference>
<evidence type="ECO:0000256" key="3">
    <source>
        <dbReference type="ARBA" id="ARBA00022692"/>
    </source>
</evidence>
<dbReference type="PANTHER" id="PTHR19432">
    <property type="entry name" value="SUGAR TRANSPORTER"/>
    <property type="match status" value="1"/>
</dbReference>
<dbReference type="PANTHER" id="PTHR19432:SF35">
    <property type="entry name" value="SOLUTE CARRIER FAMILY 45 MEMBER 3 ISOFORM X1"/>
    <property type="match status" value="1"/>
</dbReference>
<evidence type="ECO:0000256" key="4">
    <source>
        <dbReference type="ARBA" id="ARBA00022989"/>
    </source>
</evidence>
<keyword evidence="3 6" id="KW-0812">Transmembrane</keyword>
<feature type="transmembrane region" description="Helical" evidence="6">
    <location>
        <begin position="337"/>
        <end position="360"/>
    </location>
</feature>
<comment type="subcellular location">
    <subcellularLocation>
        <location evidence="1">Membrane</location>
        <topology evidence="1">Multi-pass membrane protein</topology>
    </subcellularLocation>
</comment>
<gene>
    <name evidence="7" type="ORF">KJI95_16155</name>
</gene>
<evidence type="ECO:0000313" key="8">
    <source>
        <dbReference type="Proteomes" id="UP001195903"/>
    </source>
</evidence>
<name>A0ABS5V8H1_9GAMM</name>
<evidence type="ECO:0000256" key="1">
    <source>
        <dbReference type="ARBA" id="ARBA00004141"/>
    </source>
</evidence>
<organism evidence="7 8">
    <name type="scientific">Shewanella jiangmenensis</name>
    <dbReference type="NCBI Taxonomy" id="2837387"/>
    <lineage>
        <taxon>Bacteria</taxon>
        <taxon>Pseudomonadati</taxon>
        <taxon>Pseudomonadota</taxon>
        <taxon>Gammaproteobacteria</taxon>
        <taxon>Alteromonadales</taxon>
        <taxon>Shewanellaceae</taxon>
        <taxon>Shewanella</taxon>
    </lineage>
</organism>
<sequence>MTSLPSSSAAYDSAIHQATPSALLTHKPMLSFWQIFNMCFGFLGIQFGFALQNANVSRIFQTLGASIDDIPILWIAGPLTGLLVQPIVGHLSDNTWNRLGRRRPYFLIGAVLTTLALFVMPNSPYLWVAAGMLWVMDASINIAMEPFRAFVGDKLPAQQRPQGFAMQSFFIGIGAVVASALPYLLSNFAGVANTAPEGEIADTVRYSFYLGGVVLLLAVGWTIVSSREYSPAQMAAFDEGSSTSSLRRHSRSVADYRRGAMLWSLAGIGIVALTAVFALDKQLFILGFGVFAFGPLQFYCASTLQKVAADDDARYRQGMVFSVVDDLFHMPFAMKRLAWVQFFSWFALFAMWIYTTAAVTSFHYGSSDVLSKAYNDGADWVGVLFAAYNGFAALAALVIPLLCMAFGMRVAHMLSLCFGGLSLMSFFIISDPALLWLPMIGVGFAWASILSVPYAMLSTSLPASRMGTYMGIFNFFIVIPQLLAATLLGFILKALFANEPIYALMVGGVSMIIAAFCTLLVPKPNAT</sequence>
<protein>
    <submittedName>
        <fullName evidence="7">MFS transporter</fullName>
    </submittedName>
</protein>
<dbReference type="EMBL" id="JAHEPS010000007">
    <property type="protein sequence ID" value="MBT1446029.1"/>
    <property type="molecule type" value="Genomic_DNA"/>
</dbReference>
<comment type="caution">
    <text evidence="7">The sequence shown here is derived from an EMBL/GenBank/DDBJ whole genome shotgun (WGS) entry which is preliminary data.</text>
</comment>
<keyword evidence="5 6" id="KW-0472">Membrane</keyword>
<dbReference type="InterPro" id="IPR011701">
    <property type="entry name" value="MFS"/>
</dbReference>
<keyword evidence="2" id="KW-0813">Transport</keyword>
<feature type="transmembrane region" description="Helical" evidence="6">
    <location>
        <begin position="206"/>
        <end position="224"/>
    </location>
</feature>
<evidence type="ECO:0000256" key="5">
    <source>
        <dbReference type="ARBA" id="ARBA00023136"/>
    </source>
</evidence>
<feature type="transmembrane region" description="Helical" evidence="6">
    <location>
        <begin position="435"/>
        <end position="457"/>
    </location>
</feature>
<accession>A0ABS5V8H1</accession>
<evidence type="ECO:0000313" key="7">
    <source>
        <dbReference type="EMBL" id="MBT1446029.1"/>
    </source>
</evidence>
<evidence type="ECO:0000256" key="2">
    <source>
        <dbReference type="ARBA" id="ARBA00022448"/>
    </source>
</evidence>
<dbReference type="Pfam" id="PF07690">
    <property type="entry name" value="MFS_1"/>
    <property type="match status" value="1"/>
</dbReference>
<feature type="transmembrane region" description="Helical" evidence="6">
    <location>
        <begin position="410"/>
        <end position="429"/>
    </location>
</feature>
<feature type="transmembrane region" description="Helical" evidence="6">
    <location>
        <begin position="285"/>
        <end position="304"/>
    </location>
</feature>
<keyword evidence="8" id="KW-1185">Reference proteome</keyword>
<feature type="transmembrane region" description="Helical" evidence="6">
    <location>
        <begin position="30"/>
        <end position="51"/>
    </location>
</feature>
<feature type="transmembrane region" description="Helical" evidence="6">
    <location>
        <begin position="501"/>
        <end position="521"/>
    </location>
</feature>
<dbReference type="Proteomes" id="UP001195903">
    <property type="component" value="Unassembled WGS sequence"/>
</dbReference>
<evidence type="ECO:0000256" key="6">
    <source>
        <dbReference type="SAM" id="Phobius"/>
    </source>
</evidence>
<feature type="transmembrane region" description="Helical" evidence="6">
    <location>
        <begin position="71"/>
        <end position="92"/>
    </location>
</feature>
<feature type="transmembrane region" description="Helical" evidence="6">
    <location>
        <begin position="164"/>
        <end position="186"/>
    </location>
</feature>
<feature type="transmembrane region" description="Helical" evidence="6">
    <location>
        <begin position="104"/>
        <end position="120"/>
    </location>
</feature>
<feature type="transmembrane region" description="Helical" evidence="6">
    <location>
        <begin position="380"/>
        <end position="403"/>
    </location>
</feature>
<feature type="transmembrane region" description="Helical" evidence="6">
    <location>
        <begin position="260"/>
        <end position="279"/>
    </location>
</feature>
<keyword evidence="4 6" id="KW-1133">Transmembrane helix</keyword>
<feature type="transmembrane region" description="Helical" evidence="6">
    <location>
        <begin position="469"/>
        <end position="495"/>
    </location>
</feature>
<proteinExistence type="predicted"/>